<reference evidence="2 3" key="1">
    <citation type="submission" date="2019-10" db="EMBL/GenBank/DDBJ databases">
        <title>Two novel species isolated from a subtropical stream in China.</title>
        <authorList>
            <person name="Lu H."/>
        </authorList>
    </citation>
    <scope>NUCLEOTIDE SEQUENCE [LARGE SCALE GENOMIC DNA]</scope>
    <source>
        <strain evidence="2 3">FT103W</strain>
    </source>
</reference>
<gene>
    <name evidence="2" type="ORF">GEV01_26355</name>
</gene>
<feature type="region of interest" description="Disordered" evidence="1">
    <location>
        <begin position="1"/>
        <end position="83"/>
    </location>
</feature>
<evidence type="ECO:0000256" key="1">
    <source>
        <dbReference type="SAM" id="MobiDB-lite"/>
    </source>
</evidence>
<dbReference type="Proteomes" id="UP000444318">
    <property type="component" value="Unassembled WGS sequence"/>
</dbReference>
<dbReference type="AlphaFoldDB" id="A0A843SQA0"/>
<evidence type="ECO:0000313" key="3">
    <source>
        <dbReference type="Proteomes" id="UP000444318"/>
    </source>
</evidence>
<accession>A0A843SQA0</accession>
<name>A0A843SQA0_9BURK</name>
<sequence length="83" mass="9017">MKDAHVNTDAKVENDGVKRLPHERDEAPDAQDAKPRNVMKQAASDIERGLVDTDLHNQPGVEKTRAPGPTPATAQPQPGSKRD</sequence>
<protein>
    <submittedName>
        <fullName evidence="2">Uncharacterized protein</fullName>
    </submittedName>
</protein>
<organism evidence="2 3">
    <name type="scientific">Rugamonas rivuli</name>
    <dbReference type="NCBI Taxonomy" id="2743358"/>
    <lineage>
        <taxon>Bacteria</taxon>
        <taxon>Pseudomonadati</taxon>
        <taxon>Pseudomonadota</taxon>
        <taxon>Betaproteobacteria</taxon>
        <taxon>Burkholderiales</taxon>
        <taxon>Oxalobacteraceae</taxon>
        <taxon>Telluria group</taxon>
        <taxon>Rugamonas</taxon>
    </lineage>
</organism>
<keyword evidence="3" id="KW-1185">Reference proteome</keyword>
<feature type="compositionally biased region" description="Basic and acidic residues" evidence="1">
    <location>
        <begin position="1"/>
        <end position="35"/>
    </location>
</feature>
<dbReference type="EMBL" id="WHUF01000008">
    <property type="protein sequence ID" value="MQA23047.1"/>
    <property type="molecule type" value="Genomic_DNA"/>
</dbReference>
<dbReference type="RefSeq" id="WP_152808686.1">
    <property type="nucleotide sequence ID" value="NZ_WHUF01000008.1"/>
</dbReference>
<evidence type="ECO:0000313" key="2">
    <source>
        <dbReference type="EMBL" id="MQA23047.1"/>
    </source>
</evidence>
<proteinExistence type="predicted"/>
<comment type="caution">
    <text evidence="2">The sequence shown here is derived from an EMBL/GenBank/DDBJ whole genome shotgun (WGS) entry which is preliminary data.</text>
</comment>
<feature type="compositionally biased region" description="Low complexity" evidence="1">
    <location>
        <begin position="71"/>
        <end position="83"/>
    </location>
</feature>
<feature type="compositionally biased region" description="Basic and acidic residues" evidence="1">
    <location>
        <begin position="45"/>
        <end position="55"/>
    </location>
</feature>